<keyword evidence="1" id="KW-0862">Zinc</keyword>
<gene>
    <name evidence="4" type="ORF">HLUCCA11_00665</name>
</gene>
<dbReference type="Proteomes" id="UP000050465">
    <property type="component" value="Unassembled WGS sequence"/>
</dbReference>
<feature type="domain" description="SWIM-type" evidence="3">
    <location>
        <begin position="120"/>
        <end position="151"/>
    </location>
</feature>
<comment type="caution">
    <text evidence="4">The sequence shown here is derived from an EMBL/GenBank/DDBJ whole genome shotgun (WGS) entry which is preliminary data.</text>
</comment>
<dbReference type="STRING" id="1666911.HLUCCA11_00665"/>
<dbReference type="PROSITE" id="PS50966">
    <property type="entry name" value="ZF_SWIM"/>
    <property type="match status" value="1"/>
</dbReference>
<feature type="region of interest" description="Disordered" evidence="2">
    <location>
        <begin position="186"/>
        <end position="223"/>
    </location>
</feature>
<evidence type="ECO:0000256" key="2">
    <source>
        <dbReference type="SAM" id="MobiDB-lite"/>
    </source>
</evidence>
<proteinExistence type="predicted"/>
<reference evidence="4 5" key="1">
    <citation type="submission" date="2015-09" db="EMBL/GenBank/DDBJ databases">
        <title>Identification and resolution of microdiversity through metagenomic sequencing of parallel consortia.</title>
        <authorList>
            <person name="Nelson W.C."/>
            <person name="Romine M.F."/>
            <person name="Lindemann S.R."/>
        </authorList>
    </citation>
    <scope>NUCLEOTIDE SEQUENCE [LARGE SCALE GENOMIC DNA]</scope>
    <source>
        <strain evidence="4">Ana</strain>
    </source>
</reference>
<dbReference type="PANTHER" id="PTHR38133:SF1">
    <property type="entry name" value="SLR1429 PROTEIN"/>
    <property type="match status" value="1"/>
</dbReference>
<keyword evidence="1" id="KW-0863">Zinc-finger</keyword>
<dbReference type="PANTHER" id="PTHR38133">
    <property type="entry name" value="SLR1429 PROTEIN"/>
    <property type="match status" value="1"/>
</dbReference>
<dbReference type="InterPro" id="IPR007527">
    <property type="entry name" value="Znf_SWIM"/>
</dbReference>
<dbReference type="AlphaFoldDB" id="A0A0P7Z3V5"/>
<evidence type="ECO:0000313" key="5">
    <source>
        <dbReference type="Proteomes" id="UP000050465"/>
    </source>
</evidence>
<sequence length="315" mass="35102">MTYAAPQPPAAQEDAWWVQQWVDLLNAYRFKKRLERGRNYARQGHILSLEFKNSKVYAKVQGTANEPYQLSIWIERFSDEDWGFVIDTLSQQALYSAQLLAGEMPDDIERVFTSNGLNLFPFTLADVNSKCSCPDPKNPCKHIAAVYYQLGDFFREDPFVLFQLRGRTKEQILEALRLRRQQAMAQLNEESNEGSNEKSDEASGESNETDSQAVNQASAQTNKKAASELAANAAAIAQDSPAAAGPAKQPVKIDSFWQYNQPLDSSLVVITPSEQTVLEVIGDMPLASTEAQAVSEYLKTLYQAVAQQAMMTALS</sequence>
<accession>A0A0P7Z3V5</accession>
<dbReference type="Pfam" id="PF04434">
    <property type="entry name" value="SWIM"/>
    <property type="match status" value="1"/>
</dbReference>
<name>A0A0P7Z3V5_9CYAN</name>
<evidence type="ECO:0000313" key="4">
    <source>
        <dbReference type="EMBL" id="KPQ37592.1"/>
    </source>
</evidence>
<dbReference type="GO" id="GO:0008270">
    <property type="term" value="F:zinc ion binding"/>
    <property type="evidence" value="ECO:0007669"/>
    <property type="project" value="UniProtKB-KW"/>
</dbReference>
<protein>
    <recommendedName>
        <fullName evidence="3">SWIM-type domain-containing protein</fullName>
    </recommendedName>
</protein>
<evidence type="ECO:0000259" key="3">
    <source>
        <dbReference type="PROSITE" id="PS50966"/>
    </source>
</evidence>
<organism evidence="4 5">
    <name type="scientific">Phormidesmis priestleyi Ana</name>
    <dbReference type="NCBI Taxonomy" id="1666911"/>
    <lineage>
        <taxon>Bacteria</taxon>
        <taxon>Bacillati</taxon>
        <taxon>Cyanobacteriota</taxon>
        <taxon>Cyanophyceae</taxon>
        <taxon>Leptolyngbyales</taxon>
        <taxon>Leptolyngbyaceae</taxon>
        <taxon>Phormidesmis</taxon>
    </lineage>
</organism>
<dbReference type="PATRIC" id="fig|1666911.3.peg.2516"/>
<dbReference type="EMBL" id="LJZR01000001">
    <property type="protein sequence ID" value="KPQ37592.1"/>
    <property type="molecule type" value="Genomic_DNA"/>
</dbReference>
<feature type="compositionally biased region" description="Polar residues" evidence="2">
    <location>
        <begin position="204"/>
        <end position="223"/>
    </location>
</feature>
<keyword evidence="1" id="KW-0479">Metal-binding</keyword>
<evidence type="ECO:0000256" key="1">
    <source>
        <dbReference type="PROSITE-ProRule" id="PRU00325"/>
    </source>
</evidence>